<reference evidence="2 5" key="1">
    <citation type="submission" date="2015-02" db="EMBL/GenBank/DDBJ databases">
        <title>Whole genome sequencing of multiple isolates of three species of pepper and tomato-infecting xanthomonads reveals genetic diversity in field strains and pinpoints effectors responsible for host specificity.</title>
        <authorList>
            <person name="Schwartz A."/>
            <person name="Dahlbeck D."/>
            <person name="Staskawicz B."/>
            <person name="Bart R."/>
            <person name="Potnis N."/>
            <person name="Minsavage G."/>
            <person name="Timilsina S."/>
            <person name="Goss E."/>
            <person name="Jones J."/>
            <person name="Vallad G."/>
            <person name="Barak J."/>
            <person name="Miller S."/>
            <person name="Ritchie D."/>
            <person name="Martins J.Jr."/>
            <person name="Patane J.S."/>
            <person name="Setubal J.C."/>
        </authorList>
    </citation>
    <scope>NUCLEOTIDE SEQUENCE [LARGE SCALE GENOMIC DNA]</scope>
    <source>
        <strain evidence="2 5">Xp3-15</strain>
    </source>
</reference>
<dbReference type="EMBL" id="PUUL01000132">
    <property type="protein sequence ID" value="RXD49942.1"/>
    <property type="molecule type" value="Genomic_DNA"/>
</dbReference>
<dbReference type="Proteomes" id="UP000471082">
    <property type="component" value="Unassembled WGS sequence"/>
</dbReference>
<proteinExistence type="predicted"/>
<organism evidence="3 7">
    <name type="scientific">Xanthomonas perforans</name>
    <dbReference type="NCBI Taxonomy" id="442694"/>
    <lineage>
        <taxon>Bacteria</taxon>
        <taxon>Pseudomonadati</taxon>
        <taxon>Pseudomonadota</taxon>
        <taxon>Gammaproteobacteria</taxon>
        <taxon>Lysobacterales</taxon>
        <taxon>Lysobacteraceae</taxon>
        <taxon>Xanthomonas</taxon>
    </lineage>
</organism>
<reference evidence="3 7" key="3">
    <citation type="submission" date="2019-11" db="EMBL/GenBank/DDBJ databases">
        <title>Genome-resolved metagenomics to study the prevalence of co-infection and intraspecific heterogeneity among plant pathogen metapopulations.</title>
        <authorList>
            <person name="Newberry E."/>
            <person name="Bhandari R."/>
            <person name="Kemble J."/>
            <person name="Sikora E."/>
            <person name="Potnis N."/>
        </authorList>
    </citation>
    <scope>NUCLEOTIDE SEQUENCE [LARGE SCALE GENOMIC DNA]</scope>
    <source>
        <strain evidence="3">Xp_Tom_Tuscaloosa_18b</strain>
    </source>
</reference>
<dbReference type="KEGG" id="xpe:BJD13_16350"/>
<evidence type="ECO:0000256" key="1">
    <source>
        <dbReference type="ARBA" id="ARBA00023118"/>
    </source>
</evidence>
<evidence type="ECO:0000313" key="5">
    <source>
        <dbReference type="Proteomes" id="UP000035369"/>
    </source>
</evidence>
<comment type="caution">
    <text evidence="3">The sequence shown here is derived from an EMBL/GenBank/DDBJ whole genome shotgun (WGS) entry which is preliminary data.</text>
</comment>
<evidence type="ECO:0000313" key="6">
    <source>
        <dbReference type="Proteomes" id="UP000289372"/>
    </source>
</evidence>
<evidence type="ECO:0000313" key="3">
    <source>
        <dbReference type="EMBL" id="NEL75159.1"/>
    </source>
</evidence>
<evidence type="ECO:0000313" key="2">
    <source>
        <dbReference type="EMBL" id="KLC02209.1"/>
    </source>
</evidence>
<dbReference type="EMBL" id="JAAGYU010000006">
    <property type="protein sequence ID" value="NEL75159.1"/>
    <property type="molecule type" value="Genomic_DNA"/>
</dbReference>
<name>A0A0G8Z5V9_XANPE</name>
<dbReference type="GO" id="GO:0051607">
    <property type="term" value="P:defense response to virus"/>
    <property type="evidence" value="ECO:0007669"/>
    <property type="project" value="UniProtKB-KW"/>
</dbReference>
<accession>A0A0G8Z5V9</accession>
<protein>
    <submittedName>
        <fullName evidence="3">Nucleotidyltransferase</fullName>
    </submittedName>
</protein>
<keyword evidence="3" id="KW-0808">Transferase</keyword>
<dbReference type="Pfam" id="PF18144">
    <property type="entry name" value="SMODS"/>
    <property type="match status" value="1"/>
</dbReference>
<dbReference type="Proteomes" id="UP000289372">
    <property type="component" value="Unassembled WGS sequence"/>
</dbReference>
<dbReference type="GeneID" id="61777022"/>
<keyword evidence="1" id="KW-0051">Antiviral defense</keyword>
<evidence type="ECO:0000313" key="7">
    <source>
        <dbReference type="Proteomes" id="UP000471082"/>
    </source>
</evidence>
<dbReference type="EMBL" id="JZUY01000050">
    <property type="protein sequence ID" value="KLC02209.1"/>
    <property type="molecule type" value="Genomic_DNA"/>
</dbReference>
<evidence type="ECO:0000313" key="4">
    <source>
        <dbReference type="EMBL" id="RXD49942.1"/>
    </source>
</evidence>
<reference evidence="4 6" key="2">
    <citation type="submission" date="2018-02" db="EMBL/GenBank/DDBJ databases">
        <title>Characterization of Xanthomonas diversity in transplant houses and field plants.</title>
        <authorList>
            <person name="Abrahamian P."/>
            <person name="Timilsina S."/>
            <person name="Minsavage G.V."/>
            <person name="Goss E.M."/>
            <person name="Jones J.B."/>
            <person name="Vallad G.E."/>
        </authorList>
    </citation>
    <scope>NUCLEOTIDE SEQUENCE [LARGE SCALE GENOMIC DNA]</scope>
    <source>
        <strain evidence="4 6">GEV2132</strain>
    </source>
</reference>
<dbReference type="RefSeq" id="WP_008573894.1">
    <property type="nucleotide sequence ID" value="NZ_CP018475.1"/>
</dbReference>
<dbReference type="GO" id="GO:0016779">
    <property type="term" value="F:nucleotidyltransferase activity"/>
    <property type="evidence" value="ECO:0007669"/>
    <property type="project" value="InterPro"/>
</dbReference>
<dbReference type="InterPro" id="IPR006116">
    <property type="entry name" value="NT_2-5OAS_ClassI-CCAase"/>
</dbReference>
<sequence length="419" mass="46358">MTLLSDYDSKRGSWEYFLLRAAREISLSERQYDKINARYEVLEGILNAATSPLLHSAHIFVQGSIGLRTTIKPVNGAPADLGTVDADAIVWLPNAGGASAQSVLDEIQKRIEDGTRVDAKVEKLRRGVRIIYADETPGFHIDITPARAIHGNQETHGKGKLEVPDRELQAWKASSPIPYLGWLEQASEKQISLESTQVLATRAIAMDEATQAPLPDYEKYIDNDPLRATIKLLKRHRDEWAIRNNDPSHRPISAVITTLATRAYEEVAAESSRHPRRPLDAIVEIVTKMSSYVQHVGGKYLVCNPKDDAENFAEKWNRPSEGSLYVNAFRKWHEDAKNSITLGLQEFPSLESFNEAVKERFALGSTFVASVNNEIPANWTLPGRKLGHTRNVSMIGSVFGSGVAGNQAQDGAGSPERLG</sequence>
<dbReference type="AlphaFoldDB" id="A0A0G8Z5V9"/>
<keyword evidence="5" id="KW-1185">Reference proteome</keyword>
<gene>
    <name evidence="4" type="ORF">DB769_20075</name>
    <name evidence="3" type="ORF">G3W61_02630</name>
    <name evidence="2" type="ORF">XP315_20345</name>
</gene>
<dbReference type="Proteomes" id="UP000035369">
    <property type="component" value="Unassembled WGS sequence"/>
</dbReference>
<dbReference type="CDD" id="cd05400">
    <property type="entry name" value="NT_2-5OAS_ClassI-CCAase"/>
    <property type="match status" value="1"/>
</dbReference>